<feature type="domain" description="JmjC" evidence="1">
    <location>
        <begin position="79"/>
        <end position="257"/>
    </location>
</feature>
<organism evidence="2 3">
    <name type="scientific">Chitinophaga parva</name>
    <dbReference type="NCBI Taxonomy" id="2169414"/>
    <lineage>
        <taxon>Bacteria</taxon>
        <taxon>Pseudomonadati</taxon>
        <taxon>Bacteroidota</taxon>
        <taxon>Chitinophagia</taxon>
        <taxon>Chitinophagales</taxon>
        <taxon>Chitinophagaceae</taxon>
        <taxon>Chitinophaga</taxon>
    </lineage>
</organism>
<gene>
    <name evidence="2" type="ORF">DCC81_17435</name>
</gene>
<dbReference type="EMBL" id="QCYK01000002">
    <property type="protein sequence ID" value="PUZ26026.1"/>
    <property type="molecule type" value="Genomic_DNA"/>
</dbReference>
<dbReference type="RefSeq" id="WP_108687863.1">
    <property type="nucleotide sequence ID" value="NZ_QCYK01000002.1"/>
</dbReference>
<keyword evidence="3" id="KW-1185">Reference proteome</keyword>
<sequence>MKIQQIERVADITPAEFREKYYLPRKPVIISGLSQNWEAKTKWTWDYFKSIVGEQTVGVYNNTRAGASTPVNGADDYIKFGDYLDMIQQGPVELRIFLFNIFQHAPQLVQDFTWPDEYARGFLHKFPMLFVGGAGSVAHMHYDIDLSHIFHTQFIGRKRLLLLENNQSPLIYRMPMTVESAASFVNWQEQLNTKDFPALNYARAYTETLNHGETLFMPAGYWHHMEYIDSGFAMSLRALDQRLSGKLNGAYHLLGLRGMNNLLIKMAPTWWYHYKRKVARERANRALEKLGVHA</sequence>
<accession>A0A2T7BIB2</accession>
<dbReference type="PANTHER" id="PTHR12461:SF105">
    <property type="entry name" value="HYPOXIA-INDUCIBLE FACTOR 1-ALPHA INHIBITOR"/>
    <property type="match status" value="1"/>
</dbReference>
<comment type="caution">
    <text evidence="2">The sequence shown here is derived from an EMBL/GenBank/DDBJ whole genome shotgun (WGS) entry which is preliminary data.</text>
</comment>
<dbReference type="AlphaFoldDB" id="A0A2T7BIB2"/>
<dbReference type="InterPro" id="IPR041667">
    <property type="entry name" value="Cupin_8"/>
</dbReference>
<dbReference type="InterPro" id="IPR003347">
    <property type="entry name" value="JmjC_dom"/>
</dbReference>
<protein>
    <submittedName>
        <fullName evidence="2">Transcriptional regulator</fullName>
    </submittedName>
</protein>
<dbReference type="PROSITE" id="PS51184">
    <property type="entry name" value="JMJC"/>
    <property type="match status" value="1"/>
</dbReference>
<reference evidence="2 3" key="1">
    <citation type="submission" date="2018-04" db="EMBL/GenBank/DDBJ databases">
        <title>Chitinophaga fuyangensis sp. nov., isolated from soil in a chemical factory.</title>
        <authorList>
            <person name="Chen K."/>
        </authorList>
    </citation>
    <scope>NUCLEOTIDE SEQUENCE [LARGE SCALE GENOMIC DNA]</scope>
    <source>
        <strain evidence="2 3">LY-1</strain>
    </source>
</reference>
<dbReference type="OrthoDB" id="2942327at2"/>
<dbReference type="Pfam" id="PF13621">
    <property type="entry name" value="Cupin_8"/>
    <property type="match status" value="1"/>
</dbReference>
<proteinExistence type="predicted"/>
<dbReference type="PANTHER" id="PTHR12461">
    <property type="entry name" value="HYPOXIA-INDUCIBLE FACTOR 1 ALPHA INHIBITOR-RELATED"/>
    <property type="match status" value="1"/>
</dbReference>
<evidence type="ECO:0000259" key="1">
    <source>
        <dbReference type="PROSITE" id="PS51184"/>
    </source>
</evidence>
<dbReference type="Proteomes" id="UP000244450">
    <property type="component" value="Unassembled WGS sequence"/>
</dbReference>
<dbReference type="SUPFAM" id="SSF51197">
    <property type="entry name" value="Clavaminate synthase-like"/>
    <property type="match status" value="1"/>
</dbReference>
<dbReference type="Gene3D" id="2.60.120.650">
    <property type="entry name" value="Cupin"/>
    <property type="match status" value="1"/>
</dbReference>
<evidence type="ECO:0000313" key="3">
    <source>
        <dbReference type="Proteomes" id="UP000244450"/>
    </source>
</evidence>
<name>A0A2T7BIB2_9BACT</name>
<evidence type="ECO:0000313" key="2">
    <source>
        <dbReference type="EMBL" id="PUZ26026.1"/>
    </source>
</evidence>